<evidence type="ECO:0000256" key="4">
    <source>
        <dbReference type="ARBA" id="ARBA00022737"/>
    </source>
</evidence>
<organism evidence="9">
    <name type="scientific">freshwater metagenome</name>
    <dbReference type="NCBI Taxonomy" id="449393"/>
    <lineage>
        <taxon>unclassified sequences</taxon>
        <taxon>metagenomes</taxon>
        <taxon>ecological metagenomes</taxon>
    </lineage>
</organism>
<dbReference type="SMART" id="SM00257">
    <property type="entry name" value="LysM"/>
    <property type="match status" value="2"/>
</dbReference>
<dbReference type="PROSITE" id="PS51935">
    <property type="entry name" value="NLPC_P60"/>
    <property type="match status" value="1"/>
</dbReference>
<proteinExistence type="inferred from homology"/>
<reference evidence="9" key="1">
    <citation type="submission" date="2020-05" db="EMBL/GenBank/DDBJ databases">
        <authorList>
            <person name="Chiriac C."/>
            <person name="Salcher M."/>
            <person name="Ghai R."/>
            <person name="Kavagutti S V."/>
        </authorList>
    </citation>
    <scope>NUCLEOTIDE SEQUENCE</scope>
</reference>
<dbReference type="GO" id="GO:0006508">
    <property type="term" value="P:proteolysis"/>
    <property type="evidence" value="ECO:0007669"/>
    <property type="project" value="UniProtKB-KW"/>
</dbReference>
<dbReference type="GO" id="GO:0008234">
    <property type="term" value="F:cysteine-type peptidase activity"/>
    <property type="evidence" value="ECO:0007669"/>
    <property type="project" value="UniProtKB-KW"/>
</dbReference>
<dbReference type="InterPro" id="IPR038765">
    <property type="entry name" value="Papain-like_cys_pep_sf"/>
</dbReference>
<dbReference type="PANTHER" id="PTHR47359">
    <property type="entry name" value="PEPTIDOGLYCAN DL-ENDOPEPTIDASE CWLO"/>
    <property type="match status" value="1"/>
</dbReference>
<feature type="domain" description="NlpC/P60" evidence="8">
    <location>
        <begin position="161"/>
        <end position="284"/>
    </location>
</feature>
<dbReference type="Gene3D" id="3.10.350.10">
    <property type="entry name" value="LysM domain"/>
    <property type="match status" value="2"/>
</dbReference>
<sequence>MASLCSATVLGLVGVPGALAKSPSNGLSSEAPSSLTYTVTKNDSLSGIARKTKVNLAGLLQVNNFVLSSLIMPGQIIKLPTSSTSIASSTSTTYTVVKNDSLSGIAQKAQVTLSSFLKINGFSKSSVIMPGQVVKLPVGHLFAAPASAPAPAPASVNPKVNARIQTVIDFAMAQIGKPYAFGTAGPLTYDCSGLVRASFATVKINLPHQSLLQSTYGTAVDWKTTPIQKGDLVFSFSSRTPQQIGHVGIAISSTQWIVAPYTGTTVSISRLPSIDKIQAVRRIL</sequence>
<protein>
    <submittedName>
        <fullName evidence="9">Unannotated protein</fullName>
    </submittedName>
</protein>
<keyword evidence="5" id="KW-0378">Hydrolase</keyword>
<evidence type="ECO:0000256" key="6">
    <source>
        <dbReference type="ARBA" id="ARBA00022807"/>
    </source>
</evidence>
<dbReference type="CDD" id="cd00118">
    <property type="entry name" value="LysM"/>
    <property type="match status" value="2"/>
</dbReference>
<dbReference type="Pfam" id="PF01476">
    <property type="entry name" value="LysM"/>
    <property type="match status" value="2"/>
</dbReference>
<dbReference type="SUPFAM" id="SSF54001">
    <property type="entry name" value="Cysteine proteinases"/>
    <property type="match status" value="1"/>
</dbReference>
<dbReference type="InterPro" id="IPR051794">
    <property type="entry name" value="PG_Endopeptidase_C40"/>
</dbReference>
<feature type="domain" description="LysM" evidence="7">
    <location>
        <begin position="92"/>
        <end position="136"/>
    </location>
</feature>
<dbReference type="Gene3D" id="3.90.1720.10">
    <property type="entry name" value="endopeptidase domain like (from Nostoc punctiforme)"/>
    <property type="match status" value="1"/>
</dbReference>
<keyword evidence="6" id="KW-0788">Thiol protease</keyword>
<accession>A0A6J7M3I4</accession>
<dbReference type="InterPro" id="IPR036779">
    <property type="entry name" value="LysM_dom_sf"/>
</dbReference>
<keyword evidence="2" id="KW-0645">Protease</keyword>
<evidence type="ECO:0000256" key="1">
    <source>
        <dbReference type="ARBA" id="ARBA00007074"/>
    </source>
</evidence>
<name>A0A6J7M3I4_9ZZZZ</name>
<gene>
    <name evidence="9" type="ORF">UFOPK3889_00797</name>
</gene>
<feature type="domain" description="LysM" evidence="7">
    <location>
        <begin position="35"/>
        <end position="79"/>
    </location>
</feature>
<evidence type="ECO:0000259" key="8">
    <source>
        <dbReference type="PROSITE" id="PS51935"/>
    </source>
</evidence>
<evidence type="ECO:0000259" key="7">
    <source>
        <dbReference type="PROSITE" id="PS51782"/>
    </source>
</evidence>
<dbReference type="EMBL" id="CAFBNZ010000151">
    <property type="protein sequence ID" value="CAB4974062.1"/>
    <property type="molecule type" value="Genomic_DNA"/>
</dbReference>
<dbReference type="AlphaFoldDB" id="A0A6J7M3I4"/>
<evidence type="ECO:0000256" key="5">
    <source>
        <dbReference type="ARBA" id="ARBA00022801"/>
    </source>
</evidence>
<evidence type="ECO:0000256" key="3">
    <source>
        <dbReference type="ARBA" id="ARBA00022729"/>
    </source>
</evidence>
<evidence type="ECO:0000256" key="2">
    <source>
        <dbReference type="ARBA" id="ARBA00022670"/>
    </source>
</evidence>
<dbReference type="SUPFAM" id="SSF54106">
    <property type="entry name" value="LysM domain"/>
    <property type="match status" value="2"/>
</dbReference>
<dbReference type="InterPro" id="IPR018392">
    <property type="entry name" value="LysM"/>
</dbReference>
<keyword evidence="4" id="KW-0677">Repeat</keyword>
<evidence type="ECO:0000313" key="9">
    <source>
        <dbReference type="EMBL" id="CAB4974062.1"/>
    </source>
</evidence>
<keyword evidence="3" id="KW-0732">Signal</keyword>
<comment type="similarity">
    <text evidence="1">Belongs to the peptidase C40 family.</text>
</comment>
<dbReference type="PROSITE" id="PS51782">
    <property type="entry name" value="LYSM"/>
    <property type="match status" value="2"/>
</dbReference>
<dbReference type="InterPro" id="IPR000064">
    <property type="entry name" value="NLP_P60_dom"/>
</dbReference>
<dbReference type="PANTHER" id="PTHR47359:SF3">
    <property type="entry name" value="NLP_P60 DOMAIN-CONTAINING PROTEIN-RELATED"/>
    <property type="match status" value="1"/>
</dbReference>
<dbReference type="Pfam" id="PF00877">
    <property type="entry name" value="NLPC_P60"/>
    <property type="match status" value="1"/>
</dbReference>